<dbReference type="SUPFAM" id="SSF51735">
    <property type="entry name" value="NAD(P)-binding Rossmann-fold domains"/>
    <property type="match status" value="1"/>
</dbReference>
<reference evidence="3 4" key="1">
    <citation type="submission" date="2023-01" db="EMBL/GenBank/DDBJ databases">
        <title>Analysis of 21 Apiospora genomes using comparative genomics revels a genus with tremendous synthesis potential of carbohydrate active enzymes and secondary metabolites.</title>
        <authorList>
            <person name="Sorensen T."/>
        </authorList>
    </citation>
    <scope>NUCLEOTIDE SEQUENCE [LARGE SCALE GENOMIC DNA]</scope>
    <source>
        <strain evidence="3 4">CBS 20057</strain>
    </source>
</reference>
<dbReference type="Pfam" id="PF00106">
    <property type="entry name" value="adh_short"/>
    <property type="match status" value="1"/>
</dbReference>
<evidence type="ECO:0000256" key="1">
    <source>
        <dbReference type="ARBA" id="ARBA00006484"/>
    </source>
</evidence>
<comment type="caution">
    <text evidence="3">The sequence shown here is derived from an EMBL/GenBank/DDBJ whole genome shotgun (WGS) entry which is preliminary data.</text>
</comment>
<accession>A0ABR1S8R4</accession>
<keyword evidence="2" id="KW-0560">Oxidoreductase</keyword>
<protein>
    <recommendedName>
        <fullName evidence="5">NAD(P)-binding protein</fullName>
    </recommendedName>
</protein>
<evidence type="ECO:0000256" key="2">
    <source>
        <dbReference type="ARBA" id="ARBA00023002"/>
    </source>
</evidence>
<dbReference type="InterPro" id="IPR036291">
    <property type="entry name" value="NAD(P)-bd_dom_sf"/>
</dbReference>
<organism evidence="3 4">
    <name type="scientific">Apiospora marii</name>
    <dbReference type="NCBI Taxonomy" id="335849"/>
    <lineage>
        <taxon>Eukaryota</taxon>
        <taxon>Fungi</taxon>
        <taxon>Dikarya</taxon>
        <taxon>Ascomycota</taxon>
        <taxon>Pezizomycotina</taxon>
        <taxon>Sordariomycetes</taxon>
        <taxon>Xylariomycetidae</taxon>
        <taxon>Amphisphaeriales</taxon>
        <taxon>Apiosporaceae</taxon>
        <taxon>Apiospora</taxon>
    </lineage>
</organism>
<proteinExistence type="inferred from homology"/>
<gene>
    <name evidence="3" type="ORF">PG991_005281</name>
</gene>
<dbReference type="InterPro" id="IPR002347">
    <property type="entry name" value="SDR_fam"/>
</dbReference>
<sequence length="334" mass="35929">MATTFGATTDGITVVRHFADQVKGRTFLLTGPSQGGIGSETVISLAHGSPAMIILVGRSLAKAEDAINAIKETNAGTGVKFIEADLASLKSVRKAAEAILNDDEIPRIDVVINNAGVMACPYTLTEDNIELQLAASLTGHFVLTNKIMPKVLAAGAGSRIVLVSSTAHRYRPFNLEDPNFAEEGTYTEYDGYGSAKSAEMLYGVALNRRLAASRGIRTYAVHPGGIATHLQDHVKAAGDETHMMEVFDKVCRVIQGISIAEYFAKNPYKTLQQGCSTTLVAALDPDLANREGYYLEDCALTTDPALAKPWATDPELAEECWKKTEELVGETYKL</sequence>
<evidence type="ECO:0008006" key="5">
    <source>
        <dbReference type="Google" id="ProtNLM"/>
    </source>
</evidence>
<dbReference type="Gene3D" id="3.40.50.720">
    <property type="entry name" value="NAD(P)-binding Rossmann-like Domain"/>
    <property type="match status" value="1"/>
</dbReference>
<evidence type="ECO:0000313" key="4">
    <source>
        <dbReference type="Proteomes" id="UP001396898"/>
    </source>
</evidence>
<dbReference type="PANTHER" id="PTHR24320:SF283">
    <property type="entry name" value="RETINOL DEHYDROGENASE 11"/>
    <property type="match status" value="1"/>
</dbReference>
<keyword evidence="4" id="KW-1185">Reference proteome</keyword>
<evidence type="ECO:0000313" key="3">
    <source>
        <dbReference type="EMBL" id="KAK8028225.1"/>
    </source>
</evidence>
<dbReference type="PANTHER" id="PTHR24320">
    <property type="entry name" value="RETINOL DEHYDROGENASE"/>
    <property type="match status" value="1"/>
</dbReference>
<comment type="similarity">
    <text evidence="1">Belongs to the short-chain dehydrogenases/reductases (SDR) family.</text>
</comment>
<name>A0ABR1S8R4_9PEZI</name>
<dbReference type="EMBL" id="JAQQWI010000007">
    <property type="protein sequence ID" value="KAK8028225.1"/>
    <property type="molecule type" value="Genomic_DNA"/>
</dbReference>
<dbReference type="Proteomes" id="UP001396898">
    <property type="component" value="Unassembled WGS sequence"/>
</dbReference>
<dbReference type="PRINTS" id="PR00081">
    <property type="entry name" value="GDHRDH"/>
</dbReference>